<name>A0A0R3SDU3_HYMDI</name>
<proteinExistence type="inferred from homology"/>
<dbReference type="InterPro" id="IPR038219">
    <property type="entry name" value="Sep15/SelM_sf"/>
</dbReference>
<evidence type="ECO:0000259" key="2">
    <source>
        <dbReference type="Pfam" id="PF08806"/>
    </source>
</evidence>
<evidence type="ECO:0000256" key="1">
    <source>
        <dbReference type="ARBA" id="ARBA00005742"/>
    </source>
</evidence>
<comment type="similarity">
    <text evidence="1">Belongs to the selenoprotein M/F family.</text>
</comment>
<dbReference type="AlphaFoldDB" id="A0A0R3SDU3"/>
<dbReference type="WBParaSite" id="HDID_0000288501-mRNA-1">
    <property type="protein sequence ID" value="HDID_0000288501-mRNA-1"/>
    <property type="gene ID" value="HDID_0000288501"/>
</dbReference>
<dbReference type="InterPro" id="IPR014912">
    <property type="entry name" value="Sep15_SelM_dom"/>
</dbReference>
<organism evidence="3">
    <name type="scientific">Hymenolepis diminuta</name>
    <name type="common">Rat tapeworm</name>
    <dbReference type="NCBI Taxonomy" id="6216"/>
    <lineage>
        <taxon>Eukaryota</taxon>
        <taxon>Metazoa</taxon>
        <taxon>Spiralia</taxon>
        <taxon>Lophotrochozoa</taxon>
        <taxon>Platyhelminthes</taxon>
        <taxon>Cestoda</taxon>
        <taxon>Eucestoda</taxon>
        <taxon>Cyclophyllidea</taxon>
        <taxon>Hymenolepididae</taxon>
        <taxon>Hymenolepis</taxon>
    </lineage>
</organism>
<accession>A0A0R3SDU3</accession>
<dbReference type="SUPFAM" id="SSF52833">
    <property type="entry name" value="Thioredoxin-like"/>
    <property type="match status" value="1"/>
</dbReference>
<dbReference type="Pfam" id="PF08806">
    <property type="entry name" value="Sep15_SelM"/>
    <property type="match status" value="1"/>
</dbReference>
<dbReference type="InterPro" id="IPR036249">
    <property type="entry name" value="Thioredoxin-like_sf"/>
</dbReference>
<protein>
    <submittedName>
        <fullName evidence="3">Sep15_SelM domain-containing protein</fullName>
    </submittedName>
</protein>
<sequence>LLNEEDGEPQESFAIDSWDTDTIEEFFRERLT</sequence>
<feature type="domain" description="Selenoprotein F/M" evidence="2">
    <location>
        <begin position="3"/>
        <end position="31"/>
    </location>
</feature>
<reference evidence="3" key="1">
    <citation type="submission" date="2017-02" db="UniProtKB">
        <authorList>
            <consortium name="WormBaseParasite"/>
        </authorList>
    </citation>
    <scope>IDENTIFICATION</scope>
</reference>
<evidence type="ECO:0000313" key="3">
    <source>
        <dbReference type="WBParaSite" id="HDID_0000288501-mRNA-1"/>
    </source>
</evidence>
<dbReference type="Gene3D" id="3.40.30.50">
    <property type="entry name" value="Sep15/SelM thioredoxin-like domain, active-site redox motif"/>
    <property type="match status" value="1"/>
</dbReference>